<feature type="DNA-binding region" description="H-T-H motif" evidence="4">
    <location>
        <begin position="29"/>
        <end position="48"/>
    </location>
</feature>
<dbReference type="PRINTS" id="PR00455">
    <property type="entry name" value="HTHTETR"/>
</dbReference>
<evidence type="ECO:0000256" key="2">
    <source>
        <dbReference type="ARBA" id="ARBA00023125"/>
    </source>
</evidence>
<dbReference type="PANTHER" id="PTHR47506:SF10">
    <property type="entry name" value="TRANSCRIPTIONAL REGULATORY PROTEIN"/>
    <property type="match status" value="1"/>
</dbReference>
<dbReference type="PROSITE" id="PS50977">
    <property type="entry name" value="HTH_TETR_2"/>
    <property type="match status" value="1"/>
</dbReference>
<dbReference type="Pfam" id="PF00440">
    <property type="entry name" value="TetR_N"/>
    <property type="match status" value="1"/>
</dbReference>
<dbReference type="InterPro" id="IPR009057">
    <property type="entry name" value="Homeodomain-like_sf"/>
</dbReference>
<dbReference type="PANTHER" id="PTHR47506">
    <property type="entry name" value="TRANSCRIPTIONAL REGULATORY PROTEIN"/>
    <property type="match status" value="1"/>
</dbReference>
<evidence type="ECO:0000256" key="1">
    <source>
        <dbReference type="ARBA" id="ARBA00023015"/>
    </source>
</evidence>
<dbReference type="SUPFAM" id="SSF48498">
    <property type="entry name" value="Tetracyclin repressor-like, C-terminal domain"/>
    <property type="match status" value="1"/>
</dbReference>
<reference evidence="7" key="1">
    <citation type="journal article" date="2019" name="Int. J. Syst. Evol. Microbiol.">
        <title>The Global Catalogue of Microorganisms (GCM) 10K type strain sequencing project: providing services to taxonomists for standard genome sequencing and annotation.</title>
        <authorList>
            <consortium name="The Broad Institute Genomics Platform"/>
            <consortium name="The Broad Institute Genome Sequencing Center for Infectious Disease"/>
            <person name="Wu L."/>
            <person name="Ma J."/>
        </authorList>
    </citation>
    <scope>NUCLEOTIDE SEQUENCE [LARGE SCALE GENOMIC DNA]</scope>
    <source>
        <strain evidence="7">IBRC-M 10908</strain>
    </source>
</reference>
<dbReference type="InterPro" id="IPR011075">
    <property type="entry name" value="TetR_C"/>
</dbReference>
<keyword evidence="7" id="KW-1185">Reference proteome</keyword>
<dbReference type="RefSeq" id="WP_380623647.1">
    <property type="nucleotide sequence ID" value="NZ_JBHSDK010000028.1"/>
</dbReference>
<dbReference type="Pfam" id="PF16925">
    <property type="entry name" value="TetR_C_13"/>
    <property type="match status" value="1"/>
</dbReference>
<dbReference type="Gene3D" id="1.10.10.60">
    <property type="entry name" value="Homeodomain-like"/>
    <property type="match status" value="1"/>
</dbReference>
<name>A0ABV8U3R1_9ACTN</name>
<comment type="caution">
    <text evidence="6">The sequence shown here is derived from an EMBL/GenBank/DDBJ whole genome shotgun (WGS) entry which is preliminary data.</text>
</comment>
<keyword evidence="3" id="KW-0804">Transcription</keyword>
<dbReference type="InterPro" id="IPR036271">
    <property type="entry name" value="Tet_transcr_reg_TetR-rel_C_sf"/>
</dbReference>
<evidence type="ECO:0000256" key="4">
    <source>
        <dbReference type="PROSITE-ProRule" id="PRU00335"/>
    </source>
</evidence>
<dbReference type="Proteomes" id="UP001595823">
    <property type="component" value="Unassembled WGS sequence"/>
</dbReference>
<organism evidence="6 7">
    <name type="scientific">Salininema proteolyticum</name>
    <dbReference type="NCBI Taxonomy" id="1607685"/>
    <lineage>
        <taxon>Bacteria</taxon>
        <taxon>Bacillati</taxon>
        <taxon>Actinomycetota</taxon>
        <taxon>Actinomycetes</taxon>
        <taxon>Glycomycetales</taxon>
        <taxon>Glycomycetaceae</taxon>
        <taxon>Salininema</taxon>
    </lineage>
</organism>
<dbReference type="InterPro" id="IPR001647">
    <property type="entry name" value="HTH_TetR"/>
</dbReference>
<dbReference type="SUPFAM" id="SSF46689">
    <property type="entry name" value="Homeodomain-like"/>
    <property type="match status" value="1"/>
</dbReference>
<accession>A0ABV8U3R1</accession>
<evidence type="ECO:0000313" key="7">
    <source>
        <dbReference type="Proteomes" id="UP001595823"/>
    </source>
</evidence>
<proteinExistence type="predicted"/>
<evidence type="ECO:0000259" key="5">
    <source>
        <dbReference type="PROSITE" id="PS50977"/>
    </source>
</evidence>
<keyword evidence="2 4" id="KW-0238">DNA-binding</keyword>
<feature type="domain" description="HTH tetR-type" evidence="5">
    <location>
        <begin position="6"/>
        <end position="66"/>
    </location>
</feature>
<protein>
    <submittedName>
        <fullName evidence="6">TetR/AcrR family transcriptional regulator</fullName>
    </submittedName>
</protein>
<gene>
    <name evidence="6" type="ORF">ACFPET_17855</name>
</gene>
<evidence type="ECO:0000256" key="3">
    <source>
        <dbReference type="ARBA" id="ARBA00023163"/>
    </source>
</evidence>
<sequence>MGRPREFDTDAVLAKALDVFWENGYGATSPARLAEAIGLGKGSLYHCFGSKRQLFDRVLDLYDAQGEELTKELLAKHGTAKGALRGYLRFLVESDLAGPVRRGCLAVNTANELAPHDEAARRKVKRMQDKTIAVIAERLAEGRAAGDVPAGLDVEAYAEYVMTVVGGLRVMARTSGKAVLFRVVDTSLHGI</sequence>
<keyword evidence="1" id="KW-0805">Transcription regulation</keyword>
<dbReference type="EMBL" id="JBHSDK010000028">
    <property type="protein sequence ID" value="MFC4337070.1"/>
    <property type="molecule type" value="Genomic_DNA"/>
</dbReference>
<dbReference type="Gene3D" id="1.10.357.10">
    <property type="entry name" value="Tetracycline Repressor, domain 2"/>
    <property type="match status" value="1"/>
</dbReference>
<evidence type="ECO:0000313" key="6">
    <source>
        <dbReference type="EMBL" id="MFC4337070.1"/>
    </source>
</evidence>